<proteinExistence type="predicted"/>
<feature type="transmembrane region" description="Helical" evidence="1">
    <location>
        <begin position="41"/>
        <end position="67"/>
    </location>
</feature>
<feature type="transmembrane region" description="Helical" evidence="1">
    <location>
        <begin position="79"/>
        <end position="101"/>
    </location>
</feature>
<keyword evidence="1" id="KW-1133">Transmembrane helix</keyword>
<keyword evidence="3" id="KW-1185">Reference proteome</keyword>
<organism evidence="2 3">
    <name type="scientific">Halanaerobium kushneri</name>
    <dbReference type="NCBI Taxonomy" id="56779"/>
    <lineage>
        <taxon>Bacteria</taxon>
        <taxon>Bacillati</taxon>
        <taxon>Bacillota</taxon>
        <taxon>Clostridia</taxon>
        <taxon>Halanaerobiales</taxon>
        <taxon>Halanaerobiaceae</taxon>
        <taxon>Halanaerobium</taxon>
    </lineage>
</organism>
<dbReference type="EMBL" id="FTNC01000012">
    <property type="protein sequence ID" value="SIR06014.1"/>
    <property type="molecule type" value="Genomic_DNA"/>
</dbReference>
<dbReference type="InterPro" id="IPR010898">
    <property type="entry name" value="Hpre_diP_synth_I"/>
</dbReference>
<reference evidence="3" key="1">
    <citation type="submission" date="2017-01" db="EMBL/GenBank/DDBJ databases">
        <authorList>
            <person name="Varghese N."/>
            <person name="Submissions S."/>
        </authorList>
    </citation>
    <scope>NUCLEOTIDE SEQUENCE [LARGE SCALE GENOMIC DNA]</scope>
    <source>
        <strain evidence="3">ATCC 700103</strain>
    </source>
</reference>
<name>A0A1N6XUN5_9FIRM</name>
<dbReference type="AlphaFoldDB" id="A0A1N6XUN5"/>
<feature type="transmembrane region" description="Helical" evidence="1">
    <location>
        <begin position="137"/>
        <end position="159"/>
    </location>
</feature>
<dbReference type="RefSeq" id="WP_076545237.1">
    <property type="nucleotide sequence ID" value="NZ_FTNC01000012.1"/>
</dbReference>
<dbReference type="Proteomes" id="UP000185669">
    <property type="component" value="Unassembled WGS sequence"/>
</dbReference>
<dbReference type="Gene3D" id="1.10.1760.20">
    <property type="match status" value="1"/>
</dbReference>
<dbReference type="InterPro" id="IPR014535">
    <property type="entry name" value="Hpre_diP_synt_I"/>
</dbReference>
<feature type="transmembrane region" description="Helical" evidence="1">
    <location>
        <begin position="107"/>
        <end position="130"/>
    </location>
</feature>
<sequence length="179" mass="19356">MKKTKKIVVISLLISLGLVLHLVESFFPLSAVVPGAKLGLANIVSLIAISLLGFGAAFQVVIFRVVLGSLLAGTFMTINFYLSFSGGILSFLLMYLAYYFLKDYFSLIGISIIGAVAHNTAQITAAYFIIANRGIFYYLPFLVLLALPTGLGVGLVSFFTLKHLPYSITGGNFNDKKSK</sequence>
<evidence type="ECO:0000313" key="3">
    <source>
        <dbReference type="Proteomes" id="UP000185669"/>
    </source>
</evidence>
<accession>A0A1N6XUN5</accession>
<dbReference type="Pfam" id="PF07456">
    <property type="entry name" value="Hpre_diP_synt_I"/>
    <property type="match status" value="1"/>
</dbReference>
<keyword evidence="1" id="KW-0472">Membrane</keyword>
<protein>
    <submittedName>
        <fullName evidence="2">Heptaprenyl diphosphate synthase</fullName>
    </submittedName>
</protein>
<dbReference type="OrthoDB" id="9799095at2"/>
<gene>
    <name evidence="2" type="ORF">SAMN05421834_11265</name>
</gene>
<dbReference type="PIRSF" id="PIRSF027391">
    <property type="entry name" value="Hpre_diP_synt_I"/>
    <property type="match status" value="1"/>
</dbReference>
<evidence type="ECO:0000256" key="1">
    <source>
        <dbReference type="SAM" id="Phobius"/>
    </source>
</evidence>
<dbReference type="STRING" id="56779.SAMN05421834_11265"/>
<evidence type="ECO:0000313" key="2">
    <source>
        <dbReference type="EMBL" id="SIR06014.1"/>
    </source>
</evidence>
<keyword evidence="1" id="KW-0812">Transmembrane</keyword>